<dbReference type="GO" id="GO:0051902">
    <property type="term" value="P:negative regulation of mitochondrial depolarization"/>
    <property type="evidence" value="ECO:0007669"/>
    <property type="project" value="TreeGrafter"/>
</dbReference>
<dbReference type="STRING" id="9646.ENSAMEP00000011610"/>
<dbReference type="GO" id="GO:0001836">
    <property type="term" value="P:release of cytochrome c from mitochondria"/>
    <property type="evidence" value="ECO:0007669"/>
    <property type="project" value="TreeGrafter"/>
</dbReference>
<keyword evidence="8" id="KW-1185">Reference proteome</keyword>
<comment type="similarity">
    <text evidence="2">Belongs to the IFI6/IFI27 family.</text>
</comment>
<organism evidence="7 8">
    <name type="scientific">Ailuropoda melanoleuca</name>
    <name type="common">Giant panda</name>
    <dbReference type="NCBI Taxonomy" id="9646"/>
    <lineage>
        <taxon>Eukaryota</taxon>
        <taxon>Metazoa</taxon>
        <taxon>Chordata</taxon>
        <taxon>Craniata</taxon>
        <taxon>Vertebrata</taxon>
        <taxon>Euteleostomi</taxon>
        <taxon>Mammalia</taxon>
        <taxon>Eutheria</taxon>
        <taxon>Laurasiatheria</taxon>
        <taxon>Carnivora</taxon>
        <taxon>Caniformia</taxon>
        <taxon>Ursidae</taxon>
        <taxon>Ailuropoda</taxon>
    </lineage>
</organism>
<dbReference type="InterPro" id="IPR038213">
    <property type="entry name" value="IFI6/IFI27-like_sf"/>
</dbReference>
<sequence length="206" mass="21762">MSPGNGNSVWDWLVAWEWRRHSKCAYKKPAFSQRAVTSPLFPSNIRLREGKEDSSSPLHQVTKPARGAPMRQEAVALFLSYLLLYACGGVEAGKRKQEERRSEDRGSGFWGALTYMVVGGGLLAAGLPALGFLSTGIAANSVGASLMSLSAVANGGGVPAGGLVATLQSLGASGGSVLMGKIGALLGYTVHKHLENSKEEEEEEEE</sequence>
<evidence type="ECO:0000256" key="6">
    <source>
        <dbReference type="SAM" id="Phobius"/>
    </source>
</evidence>
<dbReference type="Pfam" id="PF06140">
    <property type="entry name" value="Ifi-6-16"/>
    <property type="match status" value="1"/>
</dbReference>
<proteinExistence type="inferred from homology"/>
<evidence type="ECO:0000256" key="2">
    <source>
        <dbReference type="ARBA" id="ARBA00007262"/>
    </source>
</evidence>
<gene>
    <name evidence="7" type="primary">IFI6</name>
</gene>
<dbReference type="Ensembl" id="ENSAMET00000012103.2">
    <property type="protein sequence ID" value="ENSAMEP00000011610.2"/>
    <property type="gene ID" value="ENSAMEG00000011039.2"/>
</dbReference>
<dbReference type="Gene3D" id="6.10.110.10">
    <property type="match status" value="1"/>
</dbReference>
<dbReference type="Proteomes" id="UP000008912">
    <property type="component" value="Unassembled WGS sequence"/>
</dbReference>
<dbReference type="InterPro" id="IPR009311">
    <property type="entry name" value="IFI6/IFI27-like"/>
</dbReference>
<evidence type="ECO:0000256" key="1">
    <source>
        <dbReference type="ARBA" id="ARBA00004141"/>
    </source>
</evidence>
<evidence type="ECO:0000256" key="5">
    <source>
        <dbReference type="ARBA" id="ARBA00023136"/>
    </source>
</evidence>
<evidence type="ECO:0000313" key="7">
    <source>
        <dbReference type="Ensembl" id="ENSAMEP00000011610.2"/>
    </source>
</evidence>
<dbReference type="eggNOG" id="ENOG502SCCP">
    <property type="taxonomic scope" value="Eukaryota"/>
</dbReference>
<evidence type="ECO:0000256" key="4">
    <source>
        <dbReference type="ARBA" id="ARBA00022989"/>
    </source>
</evidence>
<dbReference type="GeneTree" id="ENSGT00940000163178"/>
<accession>G1LX07</accession>
<feature type="transmembrane region" description="Helical" evidence="6">
    <location>
        <begin position="74"/>
        <end position="92"/>
    </location>
</feature>
<reference evidence="7" key="3">
    <citation type="submission" date="2025-09" db="UniProtKB">
        <authorList>
            <consortium name="Ensembl"/>
        </authorList>
    </citation>
    <scope>IDENTIFICATION</scope>
</reference>
<keyword evidence="4 6" id="KW-1133">Transmembrane helix</keyword>
<keyword evidence="3 6" id="KW-0812">Transmembrane</keyword>
<name>G1LX07_AILME</name>
<evidence type="ECO:0000256" key="3">
    <source>
        <dbReference type="ARBA" id="ARBA00022692"/>
    </source>
</evidence>
<dbReference type="GO" id="GO:0031966">
    <property type="term" value="C:mitochondrial membrane"/>
    <property type="evidence" value="ECO:0007669"/>
    <property type="project" value="TreeGrafter"/>
</dbReference>
<dbReference type="GO" id="GO:2001240">
    <property type="term" value="P:negative regulation of extrinsic apoptotic signaling pathway in absence of ligand"/>
    <property type="evidence" value="ECO:0007669"/>
    <property type="project" value="TreeGrafter"/>
</dbReference>
<protein>
    <submittedName>
        <fullName evidence="7">Interferon alpha inducible protein 6</fullName>
    </submittedName>
</protein>
<dbReference type="AlphaFoldDB" id="G1LX07"/>
<comment type="subcellular location">
    <subcellularLocation>
        <location evidence="1">Membrane</location>
        <topology evidence="1">Multi-pass membrane protein</topology>
    </subcellularLocation>
</comment>
<dbReference type="HOGENOM" id="CLU_119109_0_0_1"/>
<dbReference type="PANTHER" id="PTHR16932:SF25">
    <property type="entry name" value="INTERFERON ALPHA-INDUCIBLE PROTEIN 6"/>
    <property type="match status" value="1"/>
</dbReference>
<reference evidence="7 8" key="1">
    <citation type="journal article" date="2010" name="Nature">
        <title>The sequence and de novo assembly of the giant panda genome.</title>
        <authorList>
            <person name="Li R."/>
            <person name="Fan W."/>
            <person name="Tian G."/>
            <person name="Zhu H."/>
            <person name="He L."/>
            <person name="Cai J."/>
            <person name="Huang Q."/>
            <person name="Cai Q."/>
            <person name="Li B."/>
            <person name="Bai Y."/>
            <person name="Zhang Z."/>
            <person name="Zhang Y."/>
            <person name="Wang W."/>
            <person name="Li J."/>
            <person name="Wei F."/>
            <person name="Li H."/>
            <person name="Jian M."/>
            <person name="Li J."/>
            <person name="Zhang Z."/>
            <person name="Nielsen R."/>
            <person name="Li D."/>
            <person name="Gu W."/>
            <person name="Yang Z."/>
            <person name="Xuan Z."/>
            <person name="Ryder O.A."/>
            <person name="Leung F.C."/>
            <person name="Zhou Y."/>
            <person name="Cao J."/>
            <person name="Sun X."/>
            <person name="Fu Y."/>
            <person name="Fang X."/>
            <person name="Guo X."/>
            <person name="Wang B."/>
            <person name="Hou R."/>
            <person name="Shen F."/>
            <person name="Mu B."/>
            <person name="Ni P."/>
            <person name="Lin R."/>
            <person name="Qian W."/>
            <person name="Wang G."/>
            <person name="Yu C."/>
            <person name="Nie W."/>
            <person name="Wang J."/>
            <person name="Wu Z."/>
            <person name="Liang H."/>
            <person name="Min J."/>
            <person name="Wu Q."/>
            <person name="Cheng S."/>
            <person name="Ruan J."/>
            <person name="Wang M."/>
            <person name="Shi Z."/>
            <person name="Wen M."/>
            <person name="Liu B."/>
            <person name="Ren X."/>
            <person name="Zheng H."/>
            <person name="Dong D."/>
            <person name="Cook K."/>
            <person name="Shan G."/>
            <person name="Zhang H."/>
            <person name="Kosiol C."/>
            <person name="Xie X."/>
            <person name="Lu Z."/>
            <person name="Zheng H."/>
            <person name="Li Y."/>
            <person name="Steiner C.C."/>
            <person name="Lam T.T."/>
            <person name="Lin S."/>
            <person name="Zhang Q."/>
            <person name="Li G."/>
            <person name="Tian J."/>
            <person name="Gong T."/>
            <person name="Liu H."/>
            <person name="Zhang D."/>
            <person name="Fang L."/>
            <person name="Ye C."/>
            <person name="Zhang J."/>
            <person name="Hu W."/>
            <person name="Xu A."/>
            <person name="Ren Y."/>
            <person name="Zhang G."/>
            <person name="Bruford M.W."/>
            <person name="Li Q."/>
            <person name="Ma L."/>
            <person name="Guo Y."/>
            <person name="An N."/>
            <person name="Hu Y."/>
            <person name="Zheng Y."/>
            <person name="Shi Y."/>
            <person name="Li Z."/>
            <person name="Liu Q."/>
            <person name="Chen Y."/>
            <person name="Zhao J."/>
            <person name="Qu N."/>
            <person name="Zhao S."/>
            <person name="Tian F."/>
            <person name="Wang X."/>
            <person name="Wang H."/>
            <person name="Xu L."/>
            <person name="Liu X."/>
            <person name="Vinar T."/>
            <person name="Wang Y."/>
            <person name="Lam T.W."/>
            <person name="Yiu S.M."/>
            <person name="Liu S."/>
            <person name="Zhang H."/>
            <person name="Li D."/>
            <person name="Huang Y."/>
            <person name="Wang X."/>
            <person name="Yang G."/>
            <person name="Jiang Z."/>
            <person name="Wang J."/>
            <person name="Qin N."/>
            <person name="Li L."/>
            <person name="Li J."/>
            <person name="Bolund L."/>
            <person name="Kristiansen K."/>
            <person name="Wong G.K."/>
            <person name="Olson M."/>
            <person name="Zhang X."/>
            <person name="Li S."/>
            <person name="Yang H."/>
            <person name="Wang J."/>
            <person name="Wang J."/>
        </authorList>
    </citation>
    <scope>NUCLEOTIDE SEQUENCE [LARGE SCALE GENOMIC DNA]</scope>
</reference>
<evidence type="ECO:0000313" key="8">
    <source>
        <dbReference type="Proteomes" id="UP000008912"/>
    </source>
</evidence>
<dbReference type="GO" id="GO:0097193">
    <property type="term" value="P:intrinsic apoptotic signaling pathway"/>
    <property type="evidence" value="ECO:0007669"/>
    <property type="project" value="TreeGrafter"/>
</dbReference>
<dbReference type="PANTHER" id="PTHR16932">
    <property type="entry name" value="INTERFERON ALPHA-INDUCIBLE PROTEIN 27"/>
    <property type="match status" value="1"/>
</dbReference>
<keyword evidence="5 6" id="KW-0472">Membrane</keyword>
<feature type="transmembrane region" description="Helical" evidence="6">
    <location>
        <begin position="113"/>
        <end position="133"/>
    </location>
</feature>
<reference evidence="7" key="2">
    <citation type="submission" date="2025-08" db="UniProtKB">
        <authorList>
            <consortium name="Ensembl"/>
        </authorList>
    </citation>
    <scope>IDENTIFICATION</scope>
</reference>